<evidence type="ECO:0000256" key="2">
    <source>
        <dbReference type="ARBA" id="ARBA00007441"/>
    </source>
</evidence>
<evidence type="ECO:0000313" key="9">
    <source>
        <dbReference type="EMBL" id="PVA11201.1"/>
    </source>
</evidence>
<keyword evidence="5 9" id="KW-0808">Transferase</keyword>
<keyword evidence="6" id="KW-0663">Pyridoxal phosphate</keyword>
<evidence type="ECO:0000256" key="3">
    <source>
        <dbReference type="ARBA" id="ARBA00012753"/>
    </source>
</evidence>
<dbReference type="SUPFAM" id="SSF53383">
    <property type="entry name" value="PLP-dependent transferases"/>
    <property type="match status" value="1"/>
</dbReference>
<sequence>MKYASITERLSGLGGAKWAVHSRARALKAAGRDIVELTIGEPDVPPRDTLLEDAAAAMRAGRMGYSNGMGEPGLRAALAARYTASTGREITPDQVMCLPGTQTALFTTLMGLVEAGDEVLVGDPMYATYEGCIRASGAAMVPVPLRPENGFRIRAEDIAARLTPRSRAILLNTPHNPTGAVLTRDDIREIGALARRHDLWIISDEVYEELIFEGVPFASPLAEADLADRTVVVSSISKSHAAPGFRSGWAIGSAEFTANLLSLSETMLFGSQPFLADATAAAVSEPSPVAPGMRQRFAARAAYLAGRLEQESALKVSRPQAGMFALIDISSTGMDAETYAFDLLDKAGVAVMPGTSFGAMLNDWVRVALTAPDAALEDACGRIIDHAAGCRHAPSAARS</sequence>
<evidence type="ECO:0000313" key="10">
    <source>
        <dbReference type="Proteomes" id="UP000244446"/>
    </source>
</evidence>
<name>A0A2T7G9V8_9RHOB</name>
<dbReference type="PANTHER" id="PTHR46383">
    <property type="entry name" value="ASPARTATE AMINOTRANSFERASE"/>
    <property type="match status" value="1"/>
</dbReference>
<dbReference type="InterPro" id="IPR015421">
    <property type="entry name" value="PyrdxlP-dep_Trfase_major"/>
</dbReference>
<evidence type="ECO:0000256" key="7">
    <source>
        <dbReference type="ARBA" id="ARBA00049185"/>
    </source>
</evidence>
<dbReference type="GO" id="GO:0006520">
    <property type="term" value="P:amino acid metabolic process"/>
    <property type="evidence" value="ECO:0007669"/>
    <property type="project" value="InterPro"/>
</dbReference>
<dbReference type="Proteomes" id="UP000244446">
    <property type="component" value="Unassembled WGS sequence"/>
</dbReference>
<comment type="catalytic activity">
    <reaction evidence="7">
        <text>L-aspartate + 2-oxoglutarate = oxaloacetate + L-glutamate</text>
        <dbReference type="Rhea" id="RHEA:21824"/>
        <dbReference type="ChEBI" id="CHEBI:16452"/>
        <dbReference type="ChEBI" id="CHEBI:16810"/>
        <dbReference type="ChEBI" id="CHEBI:29985"/>
        <dbReference type="ChEBI" id="CHEBI:29991"/>
        <dbReference type="EC" id="2.6.1.1"/>
    </reaction>
</comment>
<accession>A0A2T7G9V8</accession>
<dbReference type="PANTHER" id="PTHR46383:SF1">
    <property type="entry name" value="ASPARTATE AMINOTRANSFERASE"/>
    <property type="match status" value="1"/>
</dbReference>
<proteinExistence type="inferred from homology"/>
<organism evidence="9 10">
    <name type="scientific">Pelagivirga sediminicola</name>
    <dbReference type="NCBI Taxonomy" id="2170575"/>
    <lineage>
        <taxon>Bacteria</taxon>
        <taxon>Pseudomonadati</taxon>
        <taxon>Pseudomonadota</taxon>
        <taxon>Alphaproteobacteria</taxon>
        <taxon>Rhodobacterales</taxon>
        <taxon>Paracoccaceae</taxon>
        <taxon>Pelagivirga</taxon>
    </lineage>
</organism>
<evidence type="ECO:0000256" key="6">
    <source>
        <dbReference type="ARBA" id="ARBA00022898"/>
    </source>
</evidence>
<dbReference type="EC" id="2.6.1.1" evidence="3"/>
<feature type="domain" description="Aminotransferase class I/classII large" evidence="8">
    <location>
        <begin position="33"/>
        <end position="383"/>
    </location>
</feature>
<dbReference type="Pfam" id="PF00155">
    <property type="entry name" value="Aminotran_1_2"/>
    <property type="match status" value="1"/>
</dbReference>
<dbReference type="AlphaFoldDB" id="A0A2T7G9V8"/>
<keyword evidence="4 9" id="KW-0032">Aminotransferase</keyword>
<dbReference type="Gene3D" id="3.40.640.10">
    <property type="entry name" value="Type I PLP-dependent aspartate aminotransferase-like (Major domain)"/>
    <property type="match status" value="1"/>
</dbReference>
<dbReference type="Gene3D" id="3.90.1150.10">
    <property type="entry name" value="Aspartate Aminotransferase, domain 1"/>
    <property type="match status" value="1"/>
</dbReference>
<evidence type="ECO:0000256" key="4">
    <source>
        <dbReference type="ARBA" id="ARBA00022576"/>
    </source>
</evidence>
<protein>
    <recommendedName>
        <fullName evidence="3">aspartate transaminase</fullName>
        <ecNumber evidence="3">2.6.1.1</ecNumber>
    </recommendedName>
</protein>
<keyword evidence="10" id="KW-1185">Reference proteome</keyword>
<dbReference type="InterPro" id="IPR015424">
    <property type="entry name" value="PyrdxlP-dep_Trfase"/>
</dbReference>
<dbReference type="EMBL" id="QCYH01000002">
    <property type="protein sequence ID" value="PVA11201.1"/>
    <property type="molecule type" value="Genomic_DNA"/>
</dbReference>
<dbReference type="GO" id="GO:0004069">
    <property type="term" value="F:L-aspartate:2-oxoglutarate aminotransferase activity"/>
    <property type="evidence" value="ECO:0007669"/>
    <property type="project" value="UniProtKB-EC"/>
</dbReference>
<dbReference type="OrthoDB" id="9763453at2"/>
<gene>
    <name evidence="9" type="ORF">DC366_05445</name>
</gene>
<dbReference type="InterPro" id="IPR004839">
    <property type="entry name" value="Aminotransferase_I/II_large"/>
</dbReference>
<comment type="similarity">
    <text evidence="2">Belongs to the class-I pyridoxal-phosphate-dependent aminotransferase family.</text>
</comment>
<dbReference type="RefSeq" id="WP_108691175.1">
    <property type="nucleotide sequence ID" value="NZ_QCYH01000002.1"/>
</dbReference>
<reference evidence="9 10" key="1">
    <citation type="submission" date="2018-04" db="EMBL/GenBank/DDBJ databases">
        <title>Pelagivirga bohaiensis gen. nov., sp. nov., a bacterium isolated from the Bohai Sea.</title>
        <authorList>
            <person name="Ji X."/>
        </authorList>
    </citation>
    <scope>NUCLEOTIDE SEQUENCE [LARGE SCALE GENOMIC DNA]</scope>
    <source>
        <strain evidence="9 10">BH-SD19</strain>
    </source>
</reference>
<dbReference type="CDD" id="cd00609">
    <property type="entry name" value="AAT_like"/>
    <property type="match status" value="1"/>
</dbReference>
<dbReference type="InterPro" id="IPR050596">
    <property type="entry name" value="AspAT/PAT-like"/>
</dbReference>
<comment type="caution">
    <text evidence="9">The sequence shown here is derived from an EMBL/GenBank/DDBJ whole genome shotgun (WGS) entry which is preliminary data.</text>
</comment>
<evidence type="ECO:0000256" key="5">
    <source>
        <dbReference type="ARBA" id="ARBA00022679"/>
    </source>
</evidence>
<evidence type="ECO:0000256" key="1">
    <source>
        <dbReference type="ARBA" id="ARBA00001933"/>
    </source>
</evidence>
<dbReference type="InterPro" id="IPR015422">
    <property type="entry name" value="PyrdxlP-dep_Trfase_small"/>
</dbReference>
<dbReference type="GO" id="GO:0030170">
    <property type="term" value="F:pyridoxal phosphate binding"/>
    <property type="evidence" value="ECO:0007669"/>
    <property type="project" value="InterPro"/>
</dbReference>
<evidence type="ECO:0000259" key="8">
    <source>
        <dbReference type="Pfam" id="PF00155"/>
    </source>
</evidence>
<comment type="cofactor">
    <cofactor evidence="1">
        <name>pyridoxal 5'-phosphate</name>
        <dbReference type="ChEBI" id="CHEBI:597326"/>
    </cofactor>
</comment>